<dbReference type="InterPro" id="IPR038190">
    <property type="entry name" value="SRI_sf"/>
</dbReference>
<dbReference type="SMART" id="SM00570">
    <property type="entry name" value="AWS"/>
    <property type="match status" value="1"/>
</dbReference>
<feature type="compositionally biased region" description="Basic and acidic residues" evidence="11">
    <location>
        <begin position="35"/>
        <end position="46"/>
    </location>
</feature>
<sequence length="904" mass="99993">MSSRSSSSMSDRSGRKLRSASGSREGTYTELLEDNGVKDEAVGLKEDLEDVAKEEDEDVLMEEATSPTLNGSTVEETKSEVSDVKMEDAKPRKSVSPPTATTKSKVKPEPQLIGDLPRAEENAFKTFEELPRNHYQYGVDDPSDACGDDSDCINRLTQVECLPDDCKCRSFCGNQRFQKREYADIHIVQTEKKGFGLRAGADLPKYAPSIEPCPLSDSDSLGTGISSSHLRVHWGCSQPTNVLEEDETVRGREEGIRHFYFMMLQKDEYIDATKRGGMGRFANHSCNPNCYVAKWTVGEHVRMGIFANRRIKKDEELTFNYNVDRYGHDAQICYCGEPNCVGFIGGKTQTDIAAMDDLYLDALGITEEVEQLGLKGSKKKKGKKLDATRTTSLAHAQTPTGEGGAEGRPGTPSNSEPEGFVQAIDTCQEQSALRQIMRLRGFSVMTNILEDYSDDIEILTVAVECMMTWPLIQRNKVEDSKVNVPVKVCSESENENLASLSKKLLEQWEGLEYAYRIPKRVRTAEEIEKATRKKEKEKHAIDFFHFRDDFDTAPMKKRKKSPPPAPTLNIRPAGRRSVTIAPVRSKSTVTSLPLWIYPPEPSRPPSPTTSEPFTPLPTIPLPPFPRTTIFQFPAYSAPSKSSSVAAIIAEASAAAAAASEAASAAAAAAEAEKVAKAEEAAKRKEAKARSKHHKHQSKEEKEANKEKRLLKLVGAVVVKVMSKYQHQIDHDSFKKHAKELTQIITEKEKKSNSYREGKLDSLSEEKVVKIKKFAKDYIAKVLRRAEKKHKSKTDEQDNSPGSSSMHMQYNDAQGSSRDAPLSLADVVDMDDHEEDGEDEHSERGDVSPEDQQGSGSAGPSPPESMLSSSISDPRMRHLNEESGWDPTATASISGPSDLGLEISC</sequence>
<evidence type="ECO:0000256" key="10">
    <source>
        <dbReference type="ARBA" id="ARBA00023242"/>
    </source>
</evidence>
<dbReference type="Proteomes" id="UP000292702">
    <property type="component" value="Unassembled WGS sequence"/>
</dbReference>
<feature type="region of interest" description="Disordered" evidence="11">
    <location>
        <begin position="785"/>
        <end position="904"/>
    </location>
</feature>
<dbReference type="InterPro" id="IPR003616">
    <property type="entry name" value="Post-SET_dom"/>
</dbReference>
<dbReference type="SMART" id="SM00317">
    <property type="entry name" value="SET"/>
    <property type="match status" value="1"/>
</dbReference>
<accession>A0A4R0RFW7</accession>
<organism evidence="15 16">
    <name type="scientific">Steccherinum ochraceum</name>
    <dbReference type="NCBI Taxonomy" id="92696"/>
    <lineage>
        <taxon>Eukaryota</taxon>
        <taxon>Fungi</taxon>
        <taxon>Dikarya</taxon>
        <taxon>Basidiomycota</taxon>
        <taxon>Agaricomycotina</taxon>
        <taxon>Agaricomycetes</taxon>
        <taxon>Polyporales</taxon>
        <taxon>Steccherinaceae</taxon>
        <taxon>Steccherinum</taxon>
    </lineage>
</organism>
<feature type="region of interest" description="Disordered" evidence="11">
    <location>
        <begin position="1"/>
        <end position="109"/>
    </location>
</feature>
<keyword evidence="16" id="KW-1185">Reference proteome</keyword>
<dbReference type="GO" id="GO:0006355">
    <property type="term" value="P:regulation of DNA-templated transcription"/>
    <property type="evidence" value="ECO:0007669"/>
    <property type="project" value="InterPro"/>
</dbReference>
<keyword evidence="8" id="KW-0805">Transcription regulation</keyword>
<evidence type="ECO:0000256" key="9">
    <source>
        <dbReference type="ARBA" id="ARBA00023163"/>
    </source>
</evidence>
<dbReference type="OrthoDB" id="422362at2759"/>
<comment type="caution">
    <text evidence="15">The sequence shown here is derived from an EMBL/GenBank/DDBJ whole genome shotgun (WGS) entry which is preliminary data.</text>
</comment>
<dbReference type="Pfam" id="PF08236">
    <property type="entry name" value="SRI"/>
    <property type="match status" value="1"/>
</dbReference>
<evidence type="ECO:0000256" key="2">
    <source>
        <dbReference type="ARBA" id="ARBA00004286"/>
    </source>
</evidence>
<feature type="compositionally biased region" description="Low complexity" evidence="11">
    <location>
        <begin position="853"/>
        <end position="872"/>
    </location>
</feature>
<evidence type="ECO:0000256" key="11">
    <source>
        <dbReference type="SAM" id="MobiDB-lite"/>
    </source>
</evidence>
<dbReference type="InterPro" id="IPR006560">
    <property type="entry name" value="AWS_dom"/>
</dbReference>
<feature type="compositionally biased region" description="Basic and acidic residues" evidence="11">
    <location>
        <begin position="75"/>
        <end position="91"/>
    </location>
</feature>
<dbReference type="InterPro" id="IPR046341">
    <property type="entry name" value="SET_dom_sf"/>
</dbReference>
<dbReference type="PROSITE" id="PS50280">
    <property type="entry name" value="SET"/>
    <property type="match status" value="1"/>
</dbReference>
<dbReference type="SUPFAM" id="SSF82199">
    <property type="entry name" value="SET domain"/>
    <property type="match status" value="1"/>
</dbReference>
<evidence type="ECO:0000256" key="4">
    <source>
        <dbReference type="ARBA" id="ARBA00022454"/>
    </source>
</evidence>
<feature type="region of interest" description="Disordered" evidence="11">
    <location>
        <begin position="380"/>
        <end position="416"/>
    </location>
</feature>
<dbReference type="GO" id="GO:0005634">
    <property type="term" value="C:nucleus"/>
    <property type="evidence" value="ECO:0007669"/>
    <property type="project" value="UniProtKB-SubCell"/>
</dbReference>
<dbReference type="PROSITE" id="PS51215">
    <property type="entry name" value="AWS"/>
    <property type="match status" value="1"/>
</dbReference>
<evidence type="ECO:0000259" key="14">
    <source>
        <dbReference type="PROSITE" id="PS51215"/>
    </source>
</evidence>
<dbReference type="EC" id="2.1.1.359" evidence="3"/>
<comment type="subcellular location">
    <subcellularLocation>
        <location evidence="2">Chromosome</location>
    </subcellularLocation>
    <subcellularLocation>
        <location evidence="1">Nucleus</location>
    </subcellularLocation>
</comment>
<dbReference type="EMBL" id="RWJN01000109">
    <property type="protein sequence ID" value="TCD67121.1"/>
    <property type="molecule type" value="Genomic_DNA"/>
</dbReference>
<feature type="compositionally biased region" description="Polar residues" evidence="11">
    <location>
        <begin position="798"/>
        <end position="816"/>
    </location>
</feature>
<dbReference type="AlphaFoldDB" id="A0A4R0RFW7"/>
<name>A0A4R0RFW7_9APHY</name>
<feature type="compositionally biased region" description="Acidic residues" evidence="11">
    <location>
        <begin position="47"/>
        <end position="61"/>
    </location>
</feature>
<dbReference type="Gene3D" id="1.10.1740.100">
    <property type="entry name" value="Set2, Rpb1 interacting domain"/>
    <property type="match status" value="1"/>
</dbReference>
<feature type="domain" description="AWS" evidence="14">
    <location>
        <begin position="128"/>
        <end position="181"/>
    </location>
</feature>
<keyword evidence="10" id="KW-0539">Nucleus</keyword>
<evidence type="ECO:0000259" key="13">
    <source>
        <dbReference type="PROSITE" id="PS50868"/>
    </source>
</evidence>
<keyword evidence="4" id="KW-0158">Chromosome</keyword>
<evidence type="ECO:0000313" key="16">
    <source>
        <dbReference type="Proteomes" id="UP000292702"/>
    </source>
</evidence>
<dbReference type="InterPro" id="IPR013257">
    <property type="entry name" value="SRI"/>
</dbReference>
<feature type="compositionally biased region" description="Polar residues" evidence="11">
    <location>
        <begin position="65"/>
        <end position="74"/>
    </location>
</feature>
<dbReference type="Pfam" id="PF00856">
    <property type="entry name" value="SET"/>
    <property type="match status" value="1"/>
</dbReference>
<feature type="compositionally biased region" description="Low complexity" evidence="11">
    <location>
        <begin position="1"/>
        <end position="11"/>
    </location>
</feature>
<dbReference type="InterPro" id="IPR050777">
    <property type="entry name" value="SET2_Histone-Lys_MeTrsfase"/>
</dbReference>
<feature type="compositionally biased region" description="Acidic residues" evidence="11">
    <location>
        <begin position="827"/>
        <end position="839"/>
    </location>
</feature>
<dbReference type="Gene3D" id="2.170.270.10">
    <property type="entry name" value="SET domain"/>
    <property type="match status" value="1"/>
</dbReference>
<dbReference type="PANTHER" id="PTHR22884">
    <property type="entry name" value="SET DOMAIN PROTEINS"/>
    <property type="match status" value="1"/>
</dbReference>
<feature type="compositionally biased region" description="Pro residues" evidence="11">
    <location>
        <begin position="596"/>
        <end position="607"/>
    </location>
</feature>
<keyword evidence="9" id="KW-0804">Transcription</keyword>
<dbReference type="InterPro" id="IPR001214">
    <property type="entry name" value="SET_dom"/>
</dbReference>
<evidence type="ECO:0000256" key="7">
    <source>
        <dbReference type="ARBA" id="ARBA00022691"/>
    </source>
</evidence>
<gene>
    <name evidence="15" type="primary">SET2</name>
    <name evidence="15" type="ORF">EIP91_000461</name>
</gene>
<evidence type="ECO:0000256" key="8">
    <source>
        <dbReference type="ARBA" id="ARBA00023015"/>
    </source>
</evidence>
<feature type="domain" description="Post-SET" evidence="13">
    <location>
        <begin position="329"/>
        <end position="345"/>
    </location>
</feature>
<dbReference type="SMART" id="SM00508">
    <property type="entry name" value="PostSET"/>
    <property type="match status" value="1"/>
</dbReference>
<dbReference type="Pfam" id="PF17907">
    <property type="entry name" value="AWS"/>
    <property type="match status" value="1"/>
</dbReference>
<proteinExistence type="predicted"/>
<evidence type="ECO:0000256" key="1">
    <source>
        <dbReference type="ARBA" id="ARBA00004123"/>
    </source>
</evidence>
<evidence type="ECO:0000256" key="3">
    <source>
        <dbReference type="ARBA" id="ARBA00012178"/>
    </source>
</evidence>
<dbReference type="GO" id="GO:0140955">
    <property type="term" value="F:histone H3K36 trimethyltransferase activity"/>
    <property type="evidence" value="ECO:0007669"/>
    <property type="project" value="UniProtKB-EC"/>
</dbReference>
<evidence type="ECO:0000256" key="5">
    <source>
        <dbReference type="ARBA" id="ARBA00022603"/>
    </source>
</evidence>
<keyword evidence="6 15" id="KW-0808">Transferase</keyword>
<feature type="compositionally biased region" description="Basic residues" evidence="11">
    <location>
        <begin position="684"/>
        <end position="696"/>
    </location>
</feature>
<dbReference type="STRING" id="92696.A0A4R0RFW7"/>
<reference evidence="15 16" key="1">
    <citation type="submission" date="2018-11" db="EMBL/GenBank/DDBJ databases">
        <title>Genome assembly of Steccherinum ochraceum LE-BIN_3174, the white-rot fungus of the Steccherinaceae family (The Residual Polyporoid clade, Polyporales, Basidiomycota).</title>
        <authorList>
            <person name="Fedorova T.V."/>
            <person name="Glazunova O.A."/>
            <person name="Landesman E.O."/>
            <person name="Moiseenko K.V."/>
            <person name="Psurtseva N.V."/>
            <person name="Savinova O.S."/>
            <person name="Shakhova N.V."/>
            <person name="Tyazhelova T.V."/>
            <person name="Vasina D.V."/>
        </authorList>
    </citation>
    <scope>NUCLEOTIDE SEQUENCE [LARGE SCALE GENOMIC DNA]</scope>
    <source>
        <strain evidence="15 16">LE-BIN_3174</strain>
    </source>
</reference>
<feature type="region of interest" description="Disordered" evidence="11">
    <location>
        <begin position="596"/>
        <end position="615"/>
    </location>
</feature>
<evidence type="ECO:0000259" key="12">
    <source>
        <dbReference type="PROSITE" id="PS50280"/>
    </source>
</evidence>
<dbReference type="GO" id="GO:0005694">
    <property type="term" value="C:chromosome"/>
    <property type="evidence" value="ECO:0007669"/>
    <property type="project" value="UniProtKB-SubCell"/>
</dbReference>
<evidence type="ECO:0000256" key="6">
    <source>
        <dbReference type="ARBA" id="ARBA00022679"/>
    </source>
</evidence>
<dbReference type="PROSITE" id="PS50868">
    <property type="entry name" value="POST_SET"/>
    <property type="match status" value="1"/>
</dbReference>
<keyword evidence="5 15" id="KW-0489">Methyltransferase</keyword>
<feature type="domain" description="SET" evidence="12">
    <location>
        <begin position="183"/>
        <end position="322"/>
    </location>
</feature>
<dbReference type="GO" id="GO:0032259">
    <property type="term" value="P:methylation"/>
    <property type="evidence" value="ECO:0007669"/>
    <property type="project" value="UniProtKB-KW"/>
</dbReference>
<keyword evidence="7" id="KW-0949">S-adenosyl-L-methionine</keyword>
<feature type="compositionally biased region" description="Polar residues" evidence="11">
    <location>
        <begin position="388"/>
        <end position="400"/>
    </location>
</feature>
<protein>
    <recommendedName>
        <fullName evidence="3">[histone H3]-lysine(36) N-trimethyltransferase</fullName>
        <ecNumber evidence="3">2.1.1.359</ecNumber>
    </recommendedName>
</protein>
<evidence type="ECO:0000313" key="15">
    <source>
        <dbReference type="EMBL" id="TCD67121.1"/>
    </source>
</evidence>
<feature type="region of interest" description="Disordered" evidence="11">
    <location>
        <begin position="678"/>
        <end position="705"/>
    </location>
</feature>